<dbReference type="RefSeq" id="WP_095998918.1">
    <property type="nucleotide sequence ID" value="NZ_NSLI01000004.1"/>
</dbReference>
<keyword evidence="9" id="KW-1185">Reference proteome</keyword>
<keyword evidence="5 7" id="KW-0472">Membrane</keyword>
<comment type="caution">
    <text evidence="8">The sequence shown here is derived from an EMBL/GenBank/DDBJ whole genome shotgun (WGS) entry which is preliminary data.</text>
</comment>
<keyword evidence="3 7" id="KW-0812">Transmembrane</keyword>
<dbReference type="NCBIfam" id="TIGR00765">
    <property type="entry name" value="yihY_not_rbn"/>
    <property type="match status" value="1"/>
</dbReference>
<protein>
    <submittedName>
        <fullName evidence="8">Ribonuclease BN</fullName>
    </submittedName>
</protein>
<accession>A0A2A2SCS4</accession>
<reference evidence="9" key="1">
    <citation type="submission" date="2017-09" db="EMBL/GenBank/DDBJ databases">
        <authorList>
            <person name="Feng G."/>
            <person name="Zhu H."/>
        </authorList>
    </citation>
    <scope>NUCLEOTIDE SEQUENCE [LARGE SCALE GENOMIC DNA]</scope>
    <source>
        <strain evidence="9">1PNM-20</strain>
    </source>
</reference>
<feature type="transmembrane region" description="Helical" evidence="7">
    <location>
        <begin position="41"/>
        <end position="70"/>
    </location>
</feature>
<gene>
    <name evidence="8" type="ORF">CKY28_13685</name>
</gene>
<evidence type="ECO:0000256" key="7">
    <source>
        <dbReference type="SAM" id="Phobius"/>
    </source>
</evidence>
<evidence type="ECO:0000256" key="1">
    <source>
        <dbReference type="ARBA" id="ARBA00004651"/>
    </source>
</evidence>
<dbReference type="Proteomes" id="UP000218151">
    <property type="component" value="Unassembled WGS sequence"/>
</dbReference>
<proteinExistence type="predicted"/>
<dbReference type="OrthoDB" id="9781030at2"/>
<feature type="compositionally biased region" description="Gly residues" evidence="6">
    <location>
        <begin position="1"/>
        <end position="11"/>
    </location>
</feature>
<feature type="region of interest" description="Disordered" evidence="6">
    <location>
        <begin position="293"/>
        <end position="341"/>
    </location>
</feature>
<evidence type="ECO:0000256" key="2">
    <source>
        <dbReference type="ARBA" id="ARBA00022475"/>
    </source>
</evidence>
<feature type="transmembrane region" description="Helical" evidence="7">
    <location>
        <begin position="112"/>
        <end position="140"/>
    </location>
</feature>
<keyword evidence="4 7" id="KW-1133">Transmembrane helix</keyword>
<dbReference type="PANTHER" id="PTHR30213">
    <property type="entry name" value="INNER MEMBRANE PROTEIN YHJD"/>
    <property type="match status" value="1"/>
</dbReference>
<dbReference type="Pfam" id="PF03631">
    <property type="entry name" value="Virul_fac_BrkB"/>
    <property type="match status" value="1"/>
</dbReference>
<keyword evidence="2" id="KW-1003">Cell membrane</keyword>
<evidence type="ECO:0000313" key="8">
    <source>
        <dbReference type="EMBL" id="PAX07094.1"/>
    </source>
</evidence>
<name>A0A2A2SCS4_9SPHN</name>
<evidence type="ECO:0000256" key="6">
    <source>
        <dbReference type="SAM" id="MobiDB-lite"/>
    </source>
</evidence>
<dbReference type="GO" id="GO:0005886">
    <property type="term" value="C:plasma membrane"/>
    <property type="evidence" value="ECO:0007669"/>
    <property type="project" value="UniProtKB-SubCell"/>
</dbReference>
<evidence type="ECO:0000256" key="5">
    <source>
        <dbReference type="ARBA" id="ARBA00023136"/>
    </source>
</evidence>
<evidence type="ECO:0000256" key="3">
    <source>
        <dbReference type="ARBA" id="ARBA00022692"/>
    </source>
</evidence>
<dbReference type="PANTHER" id="PTHR30213:SF0">
    <property type="entry name" value="UPF0761 MEMBRANE PROTEIN YIHY"/>
    <property type="match status" value="1"/>
</dbReference>
<dbReference type="InterPro" id="IPR017039">
    <property type="entry name" value="Virul_fac_BrkB"/>
</dbReference>
<feature type="transmembrane region" description="Helical" evidence="7">
    <location>
        <begin position="152"/>
        <end position="172"/>
    </location>
</feature>
<feature type="transmembrane region" description="Helical" evidence="7">
    <location>
        <begin position="262"/>
        <end position="283"/>
    </location>
</feature>
<feature type="transmembrane region" description="Helical" evidence="7">
    <location>
        <begin position="226"/>
        <end position="250"/>
    </location>
</feature>
<evidence type="ECO:0000256" key="4">
    <source>
        <dbReference type="ARBA" id="ARBA00022989"/>
    </source>
</evidence>
<feature type="transmembrane region" description="Helical" evidence="7">
    <location>
        <begin position="192"/>
        <end position="214"/>
    </location>
</feature>
<sequence length="419" mass="43399">MTDSKSGGGQGRDAPSPWKMPAGGWWAALKRTQKEMGDDNVGLIAAGTAFYAFASIIPVLGAVVLSYGLFASQERVVADIESLFASLPREAASVIQDQLLTVVRTEGGKQGIGLVVALALALYGGTKAASAIVTALNIAYEQKETRGIVKLYLLYFAIVIGAVVLVLGAIASTTVLAFLDSLLPNLGGAGKFVIRLLSYALIAALAVTAGACLYRYGPNRENAKWAWLTPGSAIATLLWLVGTALFGLYVSNFANYGATYGSLSAVIVLLTWLWLSAYVYLFGAELNSELERQTQRDTTTGAEKPMGARGATAADTVAEGDEAGEERRDGSARPARARQASGGVGVVPAAIGLRTAGRVTGHKPGLAPTLLTAVGLSRLGRGGNAVGAALVAAGAALAWLGRDKPKPKARKEAVPAVRP</sequence>
<organism evidence="8 9">
    <name type="scientific">Sphingomonas lenta</name>
    <dbReference type="NCBI Taxonomy" id="1141887"/>
    <lineage>
        <taxon>Bacteria</taxon>
        <taxon>Pseudomonadati</taxon>
        <taxon>Pseudomonadota</taxon>
        <taxon>Alphaproteobacteria</taxon>
        <taxon>Sphingomonadales</taxon>
        <taxon>Sphingomonadaceae</taxon>
        <taxon>Sphingomonas</taxon>
    </lineage>
</organism>
<dbReference type="EMBL" id="NSLI01000004">
    <property type="protein sequence ID" value="PAX07094.1"/>
    <property type="molecule type" value="Genomic_DNA"/>
</dbReference>
<evidence type="ECO:0000313" key="9">
    <source>
        <dbReference type="Proteomes" id="UP000218151"/>
    </source>
</evidence>
<feature type="region of interest" description="Disordered" evidence="6">
    <location>
        <begin position="1"/>
        <end position="22"/>
    </location>
</feature>
<comment type="subcellular location">
    <subcellularLocation>
        <location evidence="1">Cell membrane</location>
        <topology evidence="1">Multi-pass membrane protein</topology>
    </subcellularLocation>
</comment>
<dbReference type="AlphaFoldDB" id="A0A2A2SCS4"/>